<organism evidence="1 2">
    <name type="scientific">Saccharomycopsis crataegensis</name>
    <dbReference type="NCBI Taxonomy" id="43959"/>
    <lineage>
        <taxon>Eukaryota</taxon>
        <taxon>Fungi</taxon>
        <taxon>Dikarya</taxon>
        <taxon>Ascomycota</taxon>
        <taxon>Saccharomycotina</taxon>
        <taxon>Saccharomycetes</taxon>
        <taxon>Saccharomycopsidaceae</taxon>
        <taxon>Saccharomycopsis</taxon>
    </lineage>
</organism>
<comment type="caution">
    <text evidence="1">The sequence shown here is derived from an EMBL/GenBank/DDBJ whole genome shotgun (WGS) entry which is preliminary data.</text>
</comment>
<reference evidence="1 2" key="1">
    <citation type="journal article" date="2023" name="Elife">
        <title>Identification of key yeast species and microbe-microbe interactions impacting larval growth of Drosophila in the wild.</title>
        <authorList>
            <person name="Mure A."/>
            <person name="Sugiura Y."/>
            <person name="Maeda R."/>
            <person name="Honda K."/>
            <person name="Sakurai N."/>
            <person name="Takahashi Y."/>
            <person name="Watada M."/>
            <person name="Katoh T."/>
            <person name="Gotoh A."/>
            <person name="Gotoh Y."/>
            <person name="Taniguchi I."/>
            <person name="Nakamura K."/>
            <person name="Hayashi T."/>
            <person name="Katayama T."/>
            <person name="Uemura T."/>
            <person name="Hattori Y."/>
        </authorList>
    </citation>
    <scope>NUCLEOTIDE SEQUENCE [LARGE SCALE GENOMIC DNA]</scope>
    <source>
        <strain evidence="1 2">SC-9</strain>
    </source>
</reference>
<accession>A0AAV5QUN2</accession>
<evidence type="ECO:0000313" key="1">
    <source>
        <dbReference type="EMBL" id="GMM38219.1"/>
    </source>
</evidence>
<evidence type="ECO:0000313" key="2">
    <source>
        <dbReference type="Proteomes" id="UP001360560"/>
    </source>
</evidence>
<evidence type="ECO:0008006" key="3">
    <source>
        <dbReference type="Google" id="ProtNLM"/>
    </source>
</evidence>
<keyword evidence="2" id="KW-1185">Reference proteome</keyword>
<proteinExistence type="predicted"/>
<dbReference type="RefSeq" id="XP_064855215.1">
    <property type="nucleotide sequence ID" value="XM_064999143.1"/>
</dbReference>
<gene>
    <name evidence="1" type="ORF">DASC09_055580</name>
</gene>
<protein>
    <recommendedName>
        <fullName evidence="3">Transposase</fullName>
    </recommendedName>
</protein>
<dbReference type="GeneID" id="90076208"/>
<dbReference type="EMBL" id="BTFZ01000019">
    <property type="protein sequence ID" value="GMM38219.1"/>
    <property type="molecule type" value="Genomic_DNA"/>
</dbReference>
<name>A0AAV5QUN2_9ASCO</name>
<dbReference type="Proteomes" id="UP001360560">
    <property type="component" value="Unassembled WGS sequence"/>
</dbReference>
<dbReference type="AlphaFoldDB" id="A0AAV5QUN2"/>
<sequence length="147" mass="16769">MYRYLKALFKNGFSELEISLAKEWKTYTGSYIKEITKLFDYDDVGTLTLMPSRAIKPNIIFSGNAKKTRLSVVFGCLNIDEISPGKSVVFKVYDYARSCLSCPCMGMTSFRAHQTTFCLTTAMLLSEIRAYQMLSRNYYTMSSSQES</sequence>